<protein>
    <submittedName>
        <fullName evidence="3">Uncharacterized protein</fullName>
    </submittedName>
</protein>
<keyword evidence="1" id="KW-0175">Coiled coil</keyword>
<feature type="compositionally biased region" description="Low complexity" evidence="2">
    <location>
        <begin position="27"/>
        <end position="46"/>
    </location>
</feature>
<name>A0A4R2R2B5_9PSEU</name>
<sequence>MTVDTATQEHTSNGAEQAPSTEQNEHPQAPATAAEQPESAASTPAEPEAEAKPQRKPRKQSTAKKTRSVELTLTVTGTADGEWQADVVHGTNRVVRGLNIPAAAVSRAAKELHDDISGAIEQVLETAREQHRSRVEELQAELAKAQAALAELEE</sequence>
<reference evidence="3 4" key="1">
    <citation type="submission" date="2019-03" db="EMBL/GenBank/DDBJ databases">
        <title>Genomic Encyclopedia of Type Strains, Phase IV (KMG-IV): sequencing the most valuable type-strain genomes for metagenomic binning, comparative biology and taxonomic classification.</title>
        <authorList>
            <person name="Goeker M."/>
        </authorList>
    </citation>
    <scope>NUCLEOTIDE SEQUENCE [LARGE SCALE GENOMIC DNA]</scope>
    <source>
        <strain evidence="3 4">DSM 45765</strain>
    </source>
</reference>
<evidence type="ECO:0000256" key="2">
    <source>
        <dbReference type="SAM" id="MobiDB-lite"/>
    </source>
</evidence>
<accession>A0A4R2R2B5</accession>
<dbReference type="OrthoDB" id="4753572at2"/>
<dbReference type="AlphaFoldDB" id="A0A4R2R2B5"/>
<feature type="region of interest" description="Disordered" evidence="2">
    <location>
        <begin position="1"/>
        <end position="69"/>
    </location>
</feature>
<feature type="coiled-coil region" evidence="1">
    <location>
        <begin position="121"/>
        <end position="148"/>
    </location>
</feature>
<dbReference type="InterPro" id="IPR046282">
    <property type="entry name" value="DUF6319"/>
</dbReference>
<evidence type="ECO:0000313" key="4">
    <source>
        <dbReference type="Proteomes" id="UP000294911"/>
    </source>
</evidence>
<comment type="caution">
    <text evidence="3">The sequence shown here is derived from an EMBL/GenBank/DDBJ whole genome shotgun (WGS) entry which is preliminary data.</text>
</comment>
<dbReference type="Proteomes" id="UP000294911">
    <property type="component" value="Unassembled WGS sequence"/>
</dbReference>
<organism evidence="3 4">
    <name type="scientific">Tamaricihabitans halophyticus</name>
    <dbReference type="NCBI Taxonomy" id="1262583"/>
    <lineage>
        <taxon>Bacteria</taxon>
        <taxon>Bacillati</taxon>
        <taxon>Actinomycetota</taxon>
        <taxon>Actinomycetes</taxon>
        <taxon>Pseudonocardiales</taxon>
        <taxon>Pseudonocardiaceae</taxon>
        <taxon>Tamaricihabitans</taxon>
    </lineage>
</organism>
<evidence type="ECO:0000313" key="3">
    <source>
        <dbReference type="EMBL" id="TCP56862.1"/>
    </source>
</evidence>
<feature type="compositionally biased region" description="Basic residues" evidence="2">
    <location>
        <begin position="54"/>
        <end position="66"/>
    </location>
</feature>
<gene>
    <name evidence="3" type="ORF">EV191_101810</name>
</gene>
<dbReference type="Pfam" id="PF19844">
    <property type="entry name" value="DUF6319"/>
    <property type="match status" value="1"/>
</dbReference>
<proteinExistence type="predicted"/>
<dbReference type="EMBL" id="SLXQ01000001">
    <property type="protein sequence ID" value="TCP56862.1"/>
    <property type="molecule type" value="Genomic_DNA"/>
</dbReference>
<dbReference type="RefSeq" id="WP_132875408.1">
    <property type="nucleotide sequence ID" value="NZ_SLXQ01000001.1"/>
</dbReference>
<evidence type="ECO:0000256" key="1">
    <source>
        <dbReference type="SAM" id="Coils"/>
    </source>
</evidence>
<feature type="compositionally biased region" description="Polar residues" evidence="2">
    <location>
        <begin position="1"/>
        <end position="22"/>
    </location>
</feature>
<keyword evidence="4" id="KW-1185">Reference proteome</keyword>